<name>A0ABR8BIF3_9NOSO</name>
<dbReference type="EMBL" id="JACJQL010000018">
    <property type="protein sequence ID" value="MBD2252491.1"/>
    <property type="molecule type" value="Genomic_DNA"/>
</dbReference>
<dbReference type="PANTHER" id="PTHR35811:SF1">
    <property type="entry name" value="HTH OST-TYPE DOMAIN-CONTAINING PROTEIN"/>
    <property type="match status" value="1"/>
</dbReference>
<keyword evidence="3" id="KW-1185">Reference proteome</keyword>
<evidence type="ECO:0000259" key="1">
    <source>
        <dbReference type="Pfam" id="PF01936"/>
    </source>
</evidence>
<dbReference type="RefSeq" id="WP_190568076.1">
    <property type="nucleotide sequence ID" value="NZ_JACJQL010000018.1"/>
</dbReference>
<protein>
    <submittedName>
        <fullName evidence="2">NYN domain-containing protein</fullName>
    </submittedName>
</protein>
<dbReference type="Gene3D" id="3.40.50.1010">
    <property type="entry name" value="5'-nuclease"/>
    <property type="match status" value="1"/>
</dbReference>
<gene>
    <name evidence="2" type="ORF">H6G14_14420</name>
</gene>
<dbReference type="InterPro" id="IPR021139">
    <property type="entry name" value="NYN"/>
</dbReference>
<reference evidence="2 3" key="1">
    <citation type="journal article" date="2020" name="ISME J.">
        <title>Comparative genomics reveals insights into cyanobacterial evolution and habitat adaptation.</title>
        <authorList>
            <person name="Chen M.Y."/>
            <person name="Teng W.K."/>
            <person name="Zhao L."/>
            <person name="Hu C.X."/>
            <person name="Zhou Y.K."/>
            <person name="Han B.P."/>
            <person name="Song L.R."/>
            <person name="Shu W.S."/>
        </authorList>
    </citation>
    <scope>NUCLEOTIDE SEQUENCE [LARGE SCALE GENOMIC DNA]</scope>
    <source>
        <strain evidence="2 3">FACHB-3921</strain>
    </source>
</reference>
<comment type="caution">
    <text evidence="2">The sequence shown here is derived from an EMBL/GenBank/DDBJ whole genome shotgun (WGS) entry which is preliminary data.</text>
</comment>
<sequence length="262" mass="29381">MSDILSISNKQKTKSKNTVALTCDYQNVPLTPDTAKLLLEFATSKGRLIHKNIYYNSQNESQAAAKSNLASLNFDLIDVPCPLKNSADNQLMVDCLDYVHRDMSPDTFILASGDGDFAKLVSNLQKLGKSVIVIAQFGNVKKALKELADEFYFIDKLNQEIQQNTQHQNTPGKSPITYNEAIKHLIEAIKFASVQGKTTTFSSIDKLMRQSCHQYQGFSSICKNDGKKFKNFSQFVDTAVKDGKVQKRNEKLFLIELDRIPA</sequence>
<accession>A0ABR8BIF3</accession>
<proteinExistence type="predicted"/>
<dbReference type="CDD" id="cd11297">
    <property type="entry name" value="PIN_LabA-like_N_1"/>
    <property type="match status" value="1"/>
</dbReference>
<evidence type="ECO:0000313" key="3">
    <source>
        <dbReference type="Proteomes" id="UP000621307"/>
    </source>
</evidence>
<dbReference type="Proteomes" id="UP000621307">
    <property type="component" value="Unassembled WGS sequence"/>
</dbReference>
<evidence type="ECO:0000313" key="2">
    <source>
        <dbReference type="EMBL" id="MBD2252491.1"/>
    </source>
</evidence>
<dbReference type="PANTHER" id="PTHR35811">
    <property type="entry name" value="SLR1870 PROTEIN"/>
    <property type="match status" value="1"/>
</dbReference>
<organism evidence="2 3">
    <name type="scientific">Nostoc parmelioides FACHB-3921</name>
    <dbReference type="NCBI Taxonomy" id="2692909"/>
    <lineage>
        <taxon>Bacteria</taxon>
        <taxon>Bacillati</taxon>
        <taxon>Cyanobacteriota</taxon>
        <taxon>Cyanophyceae</taxon>
        <taxon>Nostocales</taxon>
        <taxon>Nostocaceae</taxon>
        <taxon>Nostoc</taxon>
    </lineage>
</organism>
<dbReference type="Pfam" id="PF01936">
    <property type="entry name" value="NYN"/>
    <property type="match status" value="1"/>
</dbReference>
<feature type="domain" description="NYN" evidence="1">
    <location>
        <begin position="19"/>
        <end position="155"/>
    </location>
</feature>